<gene>
    <name evidence="1" type="ORF">VB146_00540</name>
</gene>
<dbReference type="RefSeq" id="WP_153041918.1">
    <property type="nucleotide sequence ID" value="NZ_JAYFSN010000004.1"/>
</dbReference>
<accession>A0ABU5PSF0</accession>
<keyword evidence="2" id="KW-1185">Reference proteome</keyword>
<sequence length="148" mass="15314">MALGTTLDMQLDWQQQPAPDPAFATPAGARRLDLAAATRVGRAIVAVRLRETAAAGAAPVGLAEWTYAVECRGQQTRSLGAGIAIGAGLPGALSLSVPAPARADRTRLLGRVRANRTACALRNKANACERVRAASLAAPSQPPLRQAL</sequence>
<organism evidence="1 2">
    <name type="scientific">Xanthomonas floridensis</name>
    <dbReference type="NCBI Taxonomy" id="1843580"/>
    <lineage>
        <taxon>Bacteria</taxon>
        <taxon>Pseudomonadati</taxon>
        <taxon>Pseudomonadota</taxon>
        <taxon>Gammaproteobacteria</taxon>
        <taxon>Lysobacterales</taxon>
        <taxon>Lysobacteraceae</taxon>
        <taxon>Xanthomonas</taxon>
    </lineage>
</organism>
<dbReference type="EMBL" id="JAYFSO010000001">
    <property type="protein sequence ID" value="MEA5122377.1"/>
    <property type="molecule type" value="Genomic_DNA"/>
</dbReference>
<protein>
    <submittedName>
        <fullName evidence="1">Uncharacterized protein</fullName>
    </submittedName>
</protein>
<reference evidence="1 2" key="1">
    <citation type="submission" date="2023-12" db="EMBL/GenBank/DDBJ databases">
        <title>Genome sequencing of Xanthomonas floridensis.</title>
        <authorList>
            <person name="Greer S."/>
            <person name="Harrison J."/>
            <person name="Grant M."/>
            <person name="Vicente J."/>
            <person name="Studholme D."/>
        </authorList>
    </citation>
    <scope>NUCLEOTIDE SEQUENCE [LARGE SCALE GENOMIC DNA]</scope>
    <source>
        <strain evidence="1 2">WHRI 8848</strain>
    </source>
</reference>
<name>A0ABU5PSF0_9XANT</name>
<evidence type="ECO:0000313" key="1">
    <source>
        <dbReference type="EMBL" id="MEA5122377.1"/>
    </source>
</evidence>
<evidence type="ECO:0000313" key="2">
    <source>
        <dbReference type="Proteomes" id="UP001303614"/>
    </source>
</evidence>
<proteinExistence type="predicted"/>
<dbReference type="Proteomes" id="UP001303614">
    <property type="component" value="Unassembled WGS sequence"/>
</dbReference>
<comment type="caution">
    <text evidence="1">The sequence shown here is derived from an EMBL/GenBank/DDBJ whole genome shotgun (WGS) entry which is preliminary data.</text>
</comment>